<feature type="compositionally biased region" description="Polar residues" evidence="1">
    <location>
        <begin position="74"/>
        <end position="90"/>
    </location>
</feature>
<feature type="compositionally biased region" description="Low complexity" evidence="1">
    <location>
        <begin position="478"/>
        <end position="490"/>
    </location>
</feature>
<feature type="compositionally biased region" description="Polar residues" evidence="1">
    <location>
        <begin position="343"/>
        <end position="359"/>
    </location>
</feature>
<sequence>MMSAKVAMVEDYDSQVQEVVPSSRIQAFKKRQSGLASVTNYSDAGTVDSGYSSNSAPNGQEHDEIFPENDGSNRHTPQSDLSDSNISERTPVNRPLSLESEGRQSRASNPHRSSGKYAFVPGLNRIERVDRPLSRSTSKSERAGRASPAIRPADADDCDCPHCAKASSSAQPSPSIPPPDAGLESNWTLDMTNSLPSYNTDPLDYNSGVLSSSPGRTRLGRESNGFFETFPSASNASGTGRPSSLLSSSNPLARLSTSYEYTASPSAYTPHSTLNNPLLSPPPYLGVDDAWMPPSTPTSSRGRDPTNDYPYSDTNDYLYGNGSGAFSATGGNHTGYDLPPRSASVQPTGLRNRPRSSTYHVDYPMGPPTRRTSKPPAPKRIHSTSYDGRYDNSIQYPGYDTPYDSAAGPGEDFHAPAPPINRRLSRAGPGALPPLDITRATSVPPADNYVAGLERARRMTSITPQPLAIANRERNRRGSNASSGLSSSASRRAHEARMAEMIDSVKVEPRPELALTKRDSTGGAIVKHGYNPAEYDYAADAPYGGGYEYPYDGSGMELAPYHHEDYEQDALVLSGHSENFSSNRYGLPPKLHYAGGDPLHRSLRMNSDRRRSMHRRLSDYQHASDPYGHANDLEELRQLTKSRNSGLDRRLPPGPAYIEDGF</sequence>
<dbReference type="OMA" id="NGFFETF"/>
<dbReference type="OrthoDB" id="5326224at2759"/>
<proteinExistence type="predicted"/>
<feature type="region of interest" description="Disordered" evidence="1">
    <location>
        <begin position="469"/>
        <end position="495"/>
    </location>
</feature>
<name>S8A225_DACHA</name>
<feature type="region of interest" description="Disordered" evidence="1">
    <location>
        <begin position="330"/>
        <end position="392"/>
    </location>
</feature>
<feature type="compositionally biased region" description="Low complexity" evidence="1">
    <location>
        <begin position="163"/>
        <end position="173"/>
    </location>
</feature>
<feature type="region of interest" description="Disordered" evidence="1">
    <location>
        <begin position="266"/>
        <end position="315"/>
    </location>
</feature>
<feature type="compositionally biased region" description="Polar residues" evidence="1">
    <location>
        <begin position="231"/>
        <end position="240"/>
    </location>
</feature>
<dbReference type="Proteomes" id="UP000015100">
    <property type="component" value="Unassembled WGS sequence"/>
</dbReference>
<feature type="compositionally biased region" description="Polar residues" evidence="1">
    <location>
        <begin position="185"/>
        <end position="200"/>
    </location>
</feature>
<feature type="compositionally biased region" description="Basic residues" evidence="1">
    <location>
        <begin position="371"/>
        <end position="382"/>
    </location>
</feature>
<evidence type="ECO:0000313" key="3">
    <source>
        <dbReference type="Proteomes" id="UP000015100"/>
    </source>
</evidence>
<evidence type="ECO:0000313" key="2">
    <source>
        <dbReference type="EMBL" id="EPS35221.1"/>
    </source>
</evidence>
<feature type="region of interest" description="Disordered" evidence="1">
    <location>
        <begin position="31"/>
        <end position="249"/>
    </location>
</feature>
<feature type="compositionally biased region" description="Polar residues" evidence="1">
    <location>
        <begin position="34"/>
        <end position="58"/>
    </location>
</feature>
<dbReference type="AlphaFoldDB" id="S8A225"/>
<evidence type="ECO:0000256" key="1">
    <source>
        <dbReference type="SAM" id="MobiDB-lite"/>
    </source>
</evidence>
<reference evidence="3" key="2">
    <citation type="submission" date="2013-04" db="EMBL/GenBank/DDBJ databases">
        <title>Genomic mechanisms accounting for the adaptation to parasitism in nematode-trapping fungi.</title>
        <authorList>
            <person name="Ahren D.G."/>
        </authorList>
    </citation>
    <scope>NUCLEOTIDE SEQUENCE [LARGE SCALE GENOMIC DNA]</scope>
    <source>
        <strain evidence="3">CBS 200.50</strain>
    </source>
</reference>
<reference evidence="2 3" key="1">
    <citation type="journal article" date="2013" name="PLoS Genet.">
        <title>Genomic mechanisms accounting for the adaptation to parasitism in nematode-trapping fungi.</title>
        <authorList>
            <person name="Meerupati T."/>
            <person name="Andersson K.M."/>
            <person name="Friman E."/>
            <person name="Kumar D."/>
            <person name="Tunlid A."/>
            <person name="Ahren D."/>
        </authorList>
    </citation>
    <scope>NUCLEOTIDE SEQUENCE [LARGE SCALE GENOMIC DNA]</scope>
    <source>
        <strain evidence="2 3">CBS 200.50</strain>
    </source>
</reference>
<keyword evidence="3" id="KW-1185">Reference proteome</keyword>
<protein>
    <submittedName>
        <fullName evidence="2">Uncharacterized protein</fullName>
    </submittedName>
</protein>
<feature type="region of interest" description="Disordered" evidence="1">
    <location>
        <begin position="608"/>
        <end position="662"/>
    </location>
</feature>
<accession>S8A225</accession>
<organism evidence="2 3">
    <name type="scientific">Dactylellina haptotyla (strain CBS 200.50)</name>
    <name type="common">Nematode-trapping fungus</name>
    <name type="synonym">Monacrosporium haptotylum</name>
    <dbReference type="NCBI Taxonomy" id="1284197"/>
    <lineage>
        <taxon>Eukaryota</taxon>
        <taxon>Fungi</taxon>
        <taxon>Dikarya</taxon>
        <taxon>Ascomycota</taxon>
        <taxon>Pezizomycotina</taxon>
        <taxon>Orbiliomycetes</taxon>
        <taxon>Orbiliales</taxon>
        <taxon>Orbiliaceae</taxon>
        <taxon>Dactylellina</taxon>
    </lineage>
</organism>
<comment type="caution">
    <text evidence="2">The sequence shown here is derived from an EMBL/GenBank/DDBJ whole genome shotgun (WGS) entry which is preliminary data.</text>
</comment>
<gene>
    <name evidence="2" type="ORF">H072_11503</name>
</gene>
<dbReference type="HOGENOM" id="CLU_411004_0_0_1"/>
<dbReference type="EMBL" id="AQGS01001233">
    <property type="protein sequence ID" value="EPS35221.1"/>
    <property type="molecule type" value="Genomic_DNA"/>
</dbReference>
<feature type="compositionally biased region" description="Basic and acidic residues" evidence="1">
    <location>
        <begin position="125"/>
        <end position="144"/>
    </location>
</feature>